<keyword evidence="8 13" id="KW-0548">Nucleotidyltransferase</keyword>
<evidence type="ECO:0000256" key="11">
    <source>
        <dbReference type="ARBA" id="ARBA00023239"/>
    </source>
</evidence>
<proteinExistence type="inferred from homology"/>
<evidence type="ECO:0000256" key="9">
    <source>
        <dbReference type="ARBA" id="ARBA00022723"/>
    </source>
</evidence>
<evidence type="ECO:0000256" key="12">
    <source>
        <dbReference type="ARBA" id="ARBA00023268"/>
    </source>
</evidence>
<feature type="site" description="Positions MEP for the nucleophilic attack" evidence="13">
    <location>
        <position position="219"/>
    </location>
</feature>
<dbReference type="Gene3D" id="3.30.1330.50">
    <property type="entry name" value="2-C-methyl-D-erythritol 2,4-cyclodiphosphate synthase"/>
    <property type="match status" value="1"/>
</dbReference>
<comment type="function">
    <text evidence="13">Bifunctional enzyme that catalyzes the formation of 4-diphosphocytidyl-2-C-methyl-D-erythritol from CTP and 2-C-methyl-D-erythritol 4-phosphate (MEP) (IspD), and catalyzes the conversion of 4-diphosphocytidyl-2-C-methyl-D-erythritol 2-phosphate (CDP-ME2P) to 2-C-methyl-D-erythritol 2,4-cyclodiphosphate (ME-CPP) with a corresponding release of cytidine 5-monophosphate (CMP) (IspF).</text>
</comment>
<evidence type="ECO:0000256" key="4">
    <source>
        <dbReference type="ARBA" id="ARBA00004709"/>
    </source>
</evidence>
<feature type="domain" description="2-C-methyl-D-erythritol 2,4-cyclodiphosphate synthase" evidence="14">
    <location>
        <begin position="241"/>
        <end position="391"/>
    </location>
</feature>
<comment type="catalytic activity">
    <reaction evidence="2 13">
        <text>2-C-methyl-D-erythritol 4-phosphate + CTP + H(+) = 4-CDP-2-C-methyl-D-erythritol + diphosphate</text>
        <dbReference type="Rhea" id="RHEA:13429"/>
        <dbReference type="ChEBI" id="CHEBI:15378"/>
        <dbReference type="ChEBI" id="CHEBI:33019"/>
        <dbReference type="ChEBI" id="CHEBI:37563"/>
        <dbReference type="ChEBI" id="CHEBI:57823"/>
        <dbReference type="ChEBI" id="CHEBI:58262"/>
        <dbReference type="EC" id="2.7.7.60"/>
    </reaction>
</comment>
<dbReference type="InterPro" id="IPR003526">
    <property type="entry name" value="MECDP_synthase"/>
</dbReference>
<dbReference type="SUPFAM" id="SSF53448">
    <property type="entry name" value="Nucleotide-diphospho-sugar transferases"/>
    <property type="match status" value="1"/>
</dbReference>
<dbReference type="CDD" id="cd02516">
    <property type="entry name" value="CDP-ME_synthetase"/>
    <property type="match status" value="1"/>
</dbReference>
<dbReference type="EC" id="2.7.7.60" evidence="13"/>
<evidence type="ECO:0000256" key="8">
    <source>
        <dbReference type="ARBA" id="ARBA00022695"/>
    </source>
</evidence>
<dbReference type="InterPro" id="IPR034683">
    <property type="entry name" value="IspD/TarI"/>
</dbReference>
<dbReference type="Pfam" id="PF02542">
    <property type="entry name" value="YgbB"/>
    <property type="match status" value="1"/>
</dbReference>
<dbReference type="RefSeq" id="WP_344342851.1">
    <property type="nucleotide sequence ID" value="NZ_BAAAQT010000006.1"/>
</dbReference>
<feature type="site" description="Transition state stabilizer" evidence="13">
    <location>
        <position position="274"/>
    </location>
</feature>
<dbReference type="PROSITE" id="PS01295">
    <property type="entry name" value="ISPD"/>
    <property type="match status" value="1"/>
</dbReference>
<evidence type="ECO:0000256" key="10">
    <source>
        <dbReference type="ARBA" id="ARBA00023229"/>
    </source>
</evidence>
<dbReference type="Pfam" id="PF01128">
    <property type="entry name" value="IspD"/>
    <property type="match status" value="1"/>
</dbReference>
<feature type="binding site" evidence="13">
    <location>
        <position position="379"/>
    </location>
    <ligand>
        <name>4-CDP-2-C-methyl-D-erythritol 2-phosphate</name>
        <dbReference type="ChEBI" id="CHEBI:57919"/>
    </ligand>
</feature>
<keyword evidence="12 13" id="KW-0511">Multifunctional enzyme</keyword>
<dbReference type="PANTHER" id="PTHR43181">
    <property type="entry name" value="2-C-METHYL-D-ERYTHRITOL 2,4-CYCLODIPHOSPHATE SYNTHASE, CHLOROPLASTIC"/>
    <property type="match status" value="1"/>
</dbReference>
<feature type="binding site" evidence="13">
    <location>
        <begin position="369"/>
        <end position="372"/>
    </location>
    <ligand>
        <name>4-CDP-2-C-methyl-D-erythritol 2-phosphate</name>
        <dbReference type="ChEBI" id="CHEBI:57919"/>
    </ligand>
</feature>
<feature type="binding site" evidence="13">
    <location>
        <position position="248"/>
    </location>
    <ligand>
        <name>a divalent metal cation</name>
        <dbReference type="ChEBI" id="CHEBI:60240"/>
    </ligand>
</feature>
<evidence type="ECO:0000256" key="1">
    <source>
        <dbReference type="ARBA" id="ARBA00000200"/>
    </source>
</evidence>
<keyword evidence="7 13" id="KW-0808">Transferase</keyword>
<comment type="caution">
    <text evidence="13">Lacks conserved residue(s) required for the propagation of feature annotation.</text>
</comment>
<keyword evidence="10 13" id="KW-0414">Isoprene biosynthesis</keyword>
<comment type="similarity">
    <text evidence="13">In the N-terminal section; belongs to the IspD/TarI cytidylyltransferase family. IspD subfamily.</text>
</comment>
<comment type="catalytic activity">
    <reaction evidence="1 13">
        <text>4-CDP-2-C-methyl-D-erythritol 2-phosphate = 2-C-methyl-D-erythritol 2,4-cyclic diphosphate + CMP</text>
        <dbReference type="Rhea" id="RHEA:23864"/>
        <dbReference type="ChEBI" id="CHEBI:57919"/>
        <dbReference type="ChEBI" id="CHEBI:58483"/>
        <dbReference type="ChEBI" id="CHEBI:60377"/>
        <dbReference type="EC" id="4.6.1.12"/>
    </reaction>
</comment>
<reference evidence="15 16" key="1">
    <citation type="journal article" date="2019" name="Int. J. Syst. Evol. Microbiol.">
        <title>The Global Catalogue of Microorganisms (GCM) 10K type strain sequencing project: providing services to taxonomists for standard genome sequencing and annotation.</title>
        <authorList>
            <consortium name="The Broad Institute Genomics Platform"/>
            <consortium name="The Broad Institute Genome Sequencing Center for Infectious Disease"/>
            <person name="Wu L."/>
            <person name="Ma J."/>
        </authorList>
    </citation>
    <scope>NUCLEOTIDE SEQUENCE [LARGE SCALE GENOMIC DNA]</scope>
    <source>
        <strain evidence="15 16">JCM 16026</strain>
    </source>
</reference>
<accession>A0ABN3ASK3</accession>
<keyword evidence="9 13" id="KW-0479">Metal-binding</keyword>
<feature type="binding site" evidence="13">
    <location>
        <position position="376"/>
    </location>
    <ligand>
        <name>4-CDP-2-C-methyl-D-erythritol 2-phosphate</name>
        <dbReference type="ChEBI" id="CHEBI:57919"/>
    </ligand>
</feature>
<dbReference type="CDD" id="cd00554">
    <property type="entry name" value="MECDP_synthase"/>
    <property type="match status" value="1"/>
</dbReference>
<comment type="pathway">
    <text evidence="4 13">Isoprenoid biosynthesis; isopentenyl diphosphate biosynthesis via DXP pathway; isopentenyl diphosphate from 1-deoxy-D-xylulose 5-phosphate: step 4/6.</text>
</comment>
<feature type="region of interest" description="2-C-methyl-D-erythritol 2,4-cyclodiphosphate synthase" evidence="13">
    <location>
        <begin position="242"/>
        <end position="404"/>
    </location>
</feature>
<dbReference type="GO" id="GO:0016779">
    <property type="term" value="F:nucleotidyltransferase activity"/>
    <property type="evidence" value="ECO:0007669"/>
    <property type="project" value="UniProtKB-KW"/>
</dbReference>
<feature type="site" description="Transition state stabilizer" evidence="13">
    <location>
        <position position="31"/>
    </location>
</feature>
<dbReference type="EC" id="4.6.1.12" evidence="13"/>
<dbReference type="PROSITE" id="PS01350">
    <property type="entry name" value="ISPF"/>
    <property type="match status" value="1"/>
</dbReference>
<dbReference type="InterPro" id="IPR029044">
    <property type="entry name" value="Nucleotide-diphossugar_trans"/>
</dbReference>
<dbReference type="NCBIfam" id="TIGR00151">
    <property type="entry name" value="ispF"/>
    <property type="match status" value="1"/>
</dbReference>
<dbReference type="InterPro" id="IPR018294">
    <property type="entry name" value="ISPD_synthase_CS"/>
</dbReference>
<feature type="binding site" evidence="13">
    <location>
        <begin position="274"/>
        <end position="275"/>
    </location>
    <ligand>
        <name>4-CDP-2-C-methyl-D-erythritol 2-phosphate</name>
        <dbReference type="ChEBI" id="CHEBI:57919"/>
    </ligand>
</feature>
<evidence type="ECO:0000313" key="15">
    <source>
        <dbReference type="EMBL" id="GAA2174003.1"/>
    </source>
</evidence>
<feature type="site" description="Positions MEP for the nucleophilic attack" evidence="13">
    <location>
        <position position="166"/>
    </location>
</feature>
<gene>
    <name evidence="13" type="primary">ispDF</name>
    <name evidence="15" type="ORF">GCM10009846_18250</name>
</gene>
<dbReference type="HAMAP" id="MF_01520">
    <property type="entry name" value="IspDF"/>
    <property type="match status" value="1"/>
</dbReference>
<evidence type="ECO:0000256" key="3">
    <source>
        <dbReference type="ARBA" id="ARBA00001968"/>
    </source>
</evidence>
<evidence type="ECO:0000256" key="6">
    <source>
        <dbReference type="ARBA" id="ARBA00009789"/>
    </source>
</evidence>
<dbReference type="InterPro" id="IPR026596">
    <property type="entry name" value="IspD/F"/>
</dbReference>
<dbReference type="HAMAP" id="MF_00107">
    <property type="entry name" value="IspF"/>
    <property type="match status" value="1"/>
</dbReference>
<name>A0ABN3ASK3_9MICO</name>
<sequence>MTDPSSAPEPTVAVILLAAGEGLRLGRGEPKAFVHLAGRPILAHALESLAGMRSHPQVVVAVPPSHEAIARELVRGVAGLDVERSSIVVGGASRQESVRIALGHLAPTVATVLVHDAARPMTPAVIFDSVAAEVERTGEGVITGLPVSDTVKRLGPDDRVAETLDRSQLTAVQTPQGFPRAWLEEGHARATSDHTDDAALVSDIGHPVRVIAGDQLASKITTTWELRRTEEMLQRDPSATIRIGTGTDVHAFHPDAELWLAGLRWPGEPGLAGHSDGDVVAHAICDAMLSAVRLGDVGEVFGTADPRLEGAHGDVFLAQALRLVRDEGYELVNVSVQVVGERPRIASRRREAEAHLSAVLGASVSVAGTTSDALGFTGRGEGVAAIATALVRAATSQPAGPHLD</sequence>
<feature type="binding site" evidence="13">
    <location>
        <begin position="248"/>
        <end position="250"/>
    </location>
    <ligand>
        <name>4-CDP-2-C-methyl-D-erythritol 2-phosphate</name>
        <dbReference type="ChEBI" id="CHEBI:57919"/>
    </ligand>
</feature>
<dbReference type="Proteomes" id="UP001501599">
    <property type="component" value="Unassembled WGS sequence"/>
</dbReference>
<feature type="binding site" evidence="13">
    <location>
        <position position="282"/>
    </location>
    <ligand>
        <name>a divalent metal cation</name>
        <dbReference type="ChEBI" id="CHEBI:60240"/>
    </ligand>
</feature>
<dbReference type="InterPro" id="IPR036571">
    <property type="entry name" value="MECDP_synthase_sf"/>
</dbReference>
<comment type="similarity">
    <text evidence="6">Belongs to the IspD/TarI cytidylyltransferase family. IspD subfamily.</text>
</comment>
<evidence type="ECO:0000256" key="5">
    <source>
        <dbReference type="ARBA" id="ARBA00004787"/>
    </source>
</evidence>
<feature type="region of interest" description="2-C-methyl-D-erythritol 4-phosphate cytidylyltransferase" evidence="13">
    <location>
        <begin position="1"/>
        <end position="241"/>
    </location>
</feature>
<dbReference type="InterPro" id="IPR020555">
    <property type="entry name" value="MECDP_synthase_CS"/>
</dbReference>
<comment type="pathway">
    <text evidence="5 13">Isoprenoid biosynthesis; isopentenyl diphosphate biosynthesis via DXP pathway; isopentenyl diphosphate from 1-deoxy-D-xylulose 5-phosphate: step 2/6.</text>
</comment>
<evidence type="ECO:0000259" key="14">
    <source>
        <dbReference type="Pfam" id="PF02542"/>
    </source>
</evidence>
<evidence type="ECO:0000256" key="13">
    <source>
        <dbReference type="HAMAP-Rule" id="MF_01520"/>
    </source>
</evidence>
<comment type="caution">
    <text evidence="15">The sequence shown here is derived from an EMBL/GenBank/DDBJ whole genome shotgun (WGS) entry which is preliminary data.</text>
</comment>
<feature type="binding site" evidence="13">
    <location>
        <position position="250"/>
    </location>
    <ligand>
        <name>a divalent metal cation</name>
        <dbReference type="ChEBI" id="CHEBI:60240"/>
    </ligand>
</feature>
<protein>
    <recommendedName>
        <fullName evidence="13">Bifunctional enzyme IspD/IspF</fullName>
    </recommendedName>
    <domain>
        <recommendedName>
            <fullName evidence="13">2-C-methyl-D-erythritol 4-phosphate cytidylyltransferase</fullName>
            <ecNumber evidence="13">2.7.7.60</ecNumber>
        </recommendedName>
        <alternativeName>
            <fullName evidence="13">4-diphosphocytidyl-2C-methyl-D-erythritol synthase</fullName>
        </alternativeName>
        <alternativeName>
            <fullName evidence="13">MEP cytidylyltransferase</fullName>
            <shortName evidence="13">MCT</shortName>
        </alternativeName>
    </domain>
    <domain>
        <recommendedName>
            <fullName evidence="13">2-C-methyl-D-erythritol 2,4-cyclodiphosphate synthase</fullName>
            <shortName evidence="13">MECDP-synthase</shortName>
            <shortName evidence="13">MECPP-synthase</shortName>
            <shortName evidence="13">MECPS</shortName>
            <ecNumber evidence="13">4.6.1.12</ecNumber>
        </recommendedName>
    </domain>
</protein>
<dbReference type="NCBIfam" id="TIGR00453">
    <property type="entry name" value="ispD"/>
    <property type="match status" value="1"/>
</dbReference>
<organism evidence="15 16">
    <name type="scientific">Agrococcus versicolor</name>
    <dbReference type="NCBI Taxonomy" id="501482"/>
    <lineage>
        <taxon>Bacteria</taxon>
        <taxon>Bacillati</taxon>
        <taxon>Actinomycetota</taxon>
        <taxon>Actinomycetes</taxon>
        <taxon>Micrococcales</taxon>
        <taxon>Microbacteriaceae</taxon>
        <taxon>Agrococcus</taxon>
    </lineage>
</organism>
<dbReference type="PANTHER" id="PTHR43181:SF1">
    <property type="entry name" value="2-C-METHYL-D-ERYTHRITOL 2,4-CYCLODIPHOSPHATE SYNTHASE, CHLOROPLASTIC"/>
    <property type="match status" value="1"/>
</dbReference>
<comment type="cofactor">
    <cofactor evidence="3 13">
        <name>a divalent metal cation</name>
        <dbReference type="ChEBI" id="CHEBI:60240"/>
    </cofactor>
</comment>
<dbReference type="EMBL" id="BAAAQT010000006">
    <property type="protein sequence ID" value="GAA2174003.1"/>
    <property type="molecule type" value="Genomic_DNA"/>
</dbReference>
<keyword evidence="16" id="KW-1185">Reference proteome</keyword>
<evidence type="ECO:0000256" key="7">
    <source>
        <dbReference type="ARBA" id="ARBA00022679"/>
    </source>
</evidence>
<dbReference type="Gene3D" id="3.90.550.10">
    <property type="entry name" value="Spore Coat Polysaccharide Biosynthesis Protein SpsA, Chain A"/>
    <property type="match status" value="1"/>
</dbReference>
<evidence type="ECO:0000256" key="2">
    <source>
        <dbReference type="ARBA" id="ARBA00001282"/>
    </source>
</evidence>
<dbReference type="InterPro" id="IPR001228">
    <property type="entry name" value="IspD"/>
</dbReference>
<keyword evidence="11 13" id="KW-0456">Lyase</keyword>
<feature type="site" description="Transition state stabilizer" evidence="13">
    <location>
        <position position="24"/>
    </location>
</feature>
<evidence type="ECO:0000313" key="16">
    <source>
        <dbReference type="Proteomes" id="UP001501599"/>
    </source>
</evidence>
<comment type="similarity">
    <text evidence="13">In the C-terminal section; belongs to the IspF family.</text>
</comment>
<dbReference type="SUPFAM" id="SSF69765">
    <property type="entry name" value="IpsF-like"/>
    <property type="match status" value="1"/>
</dbReference>
<feature type="site" description="Transition state stabilizer" evidence="13">
    <location>
        <position position="370"/>
    </location>
</feature>